<organism evidence="2 3">
    <name type="scientific">Verminephrobacter aporrectodeae subsp. tuberculatae</name>
    <dbReference type="NCBI Taxonomy" id="1110392"/>
    <lineage>
        <taxon>Bacteria</taxon>
        <taxon>Pseudomonadati</taxon>
        <taxon>Pseudomonadota</taxon>
        <taxon>Betaproteobacteria</taxon>
        <taxon>Burkholderiales</taxon>
        <taxon>Comamonadaceae</taxon>
        <taxon>Verminephrobacter</taxon>
    </lineage>
</organism>
<dbReference type="InterPro" id="IPR014147">
    <property type="entry name" value="T4SS_TrbJ"/>
</dbReference>
<gene>
    <name evidence="2" type="primary">trbJ</name>
    <name evidence="2" type="ORF">D5039_05675</name>
</gene>
<feature type="transmembrane region" description="Helical" evidence="1">
    <location>
        <begin position="12"/>
        <end position="34"/>
    </location>
</feature>
<protein>
    <submittedName>
        <fullName evidence="2">P-type conjugative transfer protein TrbJ</fullName>
    </submittedName>
</protein>
<proteinExistence type="predicted"/>
<dbReference type="RefSeq" id="WP_265281365.1">
    <property type="nucleotide sequence ID" value="NZ_QZCW01000001.1"/>
</dbReference>
<keyword evidence="3" id="KW-1185">Reference proteome</keyword>
<keyword evidence="1" id="KW-0812">Transmembrane</keyword>
<sequence>MNAFSRKPLRNRTFSAIMATSVMIGFIDLLVMPIQATAQVACVNCSTSLQQLITHAVQVAEDARKAAKDVETVANLGTILKNGQEQVRIMALNSQGVTESQFIAISGLIDEIISTYPKTNSIGRNDIPTLEQRFQEQFKGHESYLKATGAASLVMPNHYKSWSEQGFDNARTAMKAAGINANSIYDEDKIMSKLMRWSSSSPGHMQVTQAGNEIAAQNVQQLQKLRDLLATQITLHSNYMAQQTERVAVDDAFRKNLHSGKVRGTGADKEY</sequence>
<keyword evidence="1" id="KW-0472">Membrane</keyword>
<keyword evidence="1" id="KW-1133">Transmembrane helix</keyword>
<comment type="caution">
    <text evidence="2">The sequence shown here is derived from an EMBL/GenBank/DDBJ whole genome shotgun (WGS) entry which is preliminary data.</text>
</comment>
<dbReference type="NCBIfam" id="TIGR02780">
    <property type="entry name" value="TrbJ_Ti"/>
    <property type="match status" value="1"/>
</dbReference>
<accession>A0ABT3KQY6</accession>
<dbReference type="EMBL" id="QZCW01000001">
    <property type="protein sequence ID" value="MCW5320680.1"/>
    <property type="molecule type" value="Genomic_DNA"/>
</dbReference>
<name>A0ABT3KQY6_9BURK</name>
<evidence type="ECO:0000313" key="2">
    <source>
        <dbReference type="EMBL" id="MCW5320680.1"/>
    </source>
</evidence>
<reference evidence="3" key="1">
    <citation type="submission" date="2023-07" db="EMBL/GenBank/DDBJ databases">
        <title>Verminephrobacter genomes.</title>
        <authorList>
            <person name="Lund M.B."/>
        </authorList>
    </citation>
    <scope>NUCLEOTIDE SEQUENCE [LARGE SCALE GENOMIC DNA]</scope>
    <source>
        <strain evidence="3">AtM5-05</strain>
    </source>
</reference>
<evidence type="ECO:0000313" key="3">
    <source>
        <dbReference type="Proteomes" id="UP001208935"/>
    </source>
</evidence>
<evidence type="ECO:0000256" key="1">
    <source>
        <dbReference type="SAM" id="Phobius"/>
    </source>
</evidence>
<dbReference type="Proteomes" id="UP001208935">
    <property type="component" value="Unassembled WGS sequence"/>
</dbReference>